<evidence type="ECO:0000256" key="4">
    <source>
        <dbReference type="ARBA" id="ARBA00012236"/>
    </source>
</evidence>
<dbReference type="GO" id="GO:0051539">
    <property type="term" value="F:4 iron, 4 sulfur cluster binding"/>
    <property type="evidence" value="ECO:0007669"/>
    <property type="project" value="UniProtKB-KW"/>
</dbReference>
<evidence type="ECO:0000256" key="13">
    <source>
        <dbReference type="ARBA" id="ARBA00051157"/>
    </source>
</evidence>
<keyword evidence="10 14" id="KW-0093">Biotin biosynthesis</keyword>
<dbReference type="GO" id="GO:0009102">
    <property type="term" value="P:biotin biosynthetic process"/>
    <property type="evidence" value="ECO:0007669"/>
    <property type="project" value="UniProtKB-UniRule"/>
</dbReference>
<dbReference type="InterPro" id="IPR007197">
    <property type="entry name" value="rSAM"/>
</dbReference>
<comment type="similarity">
    <text evidence="2 14">Belongs to the radical SAM superfamily. Biotin synthase family.</text>
</comment>
<evidence type="ECO:0000256" key="9">
    <source>
        <dbReference type="ARBA" id="ARBA00022723"/>
    </source>
</evidence>
<evidence type="ECO:0000256" key="8">
    <source>
        <dbReference type="ARBA" id="ARBA00022714"/>
    </source>
</evidence>
<sequence>MPFQVPEIFSPQVDNSRRDGQSVISDAQWEANALFRLSDEIIAGRRLTAEEARAILRSPDTAILEILAAAYRVRRHFHGMKMRLNMLINAKSGLCGEDCAYCSQSKVSTASIAKYPLLDEEVILAGAAAAVERKASTYCIAIAGRSPNPRELDRLCRTISQIKERFPLKVCLSPGLLTLAQAEALKKAGLDRVNHNLNTGRRFYREICSTHTYEDRLATLRAARQAGLELCCGGIIGMGESEDDLIDFILALGELRPESVPINFLIPIPGTPLEGRPAPSPVHCLKVLCLIRFATPTSDLRIAAGREVHLGPLQPLGLFVANSIFVGDYLTTKGQPPEEDYRMIAALGFEIEQVVHGESAAVCEDTLPTPAAQ</sequence>
<dbReference type="NCBIfam" id="TIGR00433">
    <property type="entry name" value="bioB"/>
    <property type="match status" value="1"/>
</dbReference>
<dbReference type="InterPro" id="IPR010722">
    <property type="entry name" value="BATS_dom"/>
</dbReference>
<dbReference type="SMART" id="SM00876">
    <property type="entry name" value="BATS"/>
    <property type="match status" value="1"/>
</dbReference>
<name>A0A286RGP9_9BACT</name>
<gene>
    <name evidence="14" type="primary">bioB</name>
    <name evidence="17" type="ORF">THTE_2514</name>
</gene>
<evidence type="ECO:0000256" key="15">
    <source>
        <dbReference type="PIRSR" id="PIRSR001619-1"/>
    </source>
</evidence>
<dbReference type="KEGG" id="ttf:THTE_2514"/>
<dbReference type="InterPro" id="IPR006638">
    <property type="entry name" value="Elp3/MiaA/NifB-like_rSAM"/>
</dbReference>
<dbReference type="InterPro" id="IPR002684">
    <property type="entry name" value="Biotin_synth/BioAB"/>
</dbReference>
<keyword evidence="9 14" id="KW-0479">Metal-binding</keyword>
<feature type="binding site" evidence="14 15">
    <location>
        <position position="102"/>
    </location>
    <ligand>
        <name>[4Fe-4S] cluster</name>
        <dbReference type="ChEBI" id="CHEBI:49883"/>
        <note>4Fe-4S-S-AdoMet</note>
    </ligand>
</feature>
<comment type="subunit">
    <text evidence="3 14">Homodimer.</text>
</comment>
<dbReference type="Proteomes" id="UP000215086">
    <property type="component" value="Chromosome"/>
</dbReference>
<evidence type="ECO:0000256" key="7">
    <source>
        <dbReference type="ARBA" id="ARBA00022691"/>
    </source>
</evidence>
<evidence type="ECO:0000313" key="18">
    <source>
        <dbReference type="Proteomes" id="UP000215086"/>
    </source>
</evidence>
<keyword evidence="11 14" id="KW-0408">Iron</keyword>
<keyword evidence="12 14" id="KW-0411">Iron-sulfur</keyword>
<feature type="binding site" evidence="14 15">
    <location>
        <position position="171"/>
    </location>
    <ligand>
        <name>[2Fe-2S] cluster</name>
        <dbReference type="ChEBI" id="CHEBI:190135"/>
    </ligand>
</feature>
<dbReference type="SFLD" id="SFLDS00029">
    <property type="entry name" value="Radical_SAM"/>
    <property type="match status" value="1"/>
</dbReference>
<dbReference type="GO" id="GO:0004076">
    <property type="term" value="F:biotin synthase activity"/>
    <property type="evidence" value="ECO:0007669"/>
    <property type="project" value="UniProtKB-UniRule"/>
</dbReference>
<evidence type="ECO:0000259" key="16">
    <source>
        <dbReference type="PROSITE" id="PS51918"/>
    </source>
</evidence>
<accession>A0A286RGP9</accession>
<dbReference type="SMART" id="SM00729">
    <property type="entry name" value="Elp3"/>
    <property type="match status" value="1"/>
</dbReference>
<keyword evidence="7 14" id="KW-0949">S-adenosyl-L-methionine</keyword>
<feature type="binding site" evidence="14 15">
    <location>
        <position position="99"/>
    </location>
    <ligand>
        <name>[4Fe-4S] cluster</name>
        <dbReference type="ChEBI" id="CHEBI:49883"/>
        <note>4Fe-4S-S-AdoMet</note>
    </ligand>
</feature>
<evidence type="ECO:0000256" key="14">
    <source>
        <dbReference type="HAMAP-Rule" id="MF_01694"/>
    </source>
</evidence>
<dbReference type="PANTHER" id="PTHR22976">
    <property type="entry name" value="BIOTIN SYNTHASE"/>
    <property type="match status" value="1"/>
</dbReference>
<dbReference type="Pfam" id="PF06968">
    <property type="entry name" value="BATS"/>
    <property type="match status" value="1"/>
</dbReference>
<evidence type="ECO:0000256" key="12">
    <source>
        <dbReference type="ARBA" id="ARBA00023014"/>
    </source>
</evidence>
<dbReference type="Pfam" id="PF04055">
    <property type="entry name" value="Radical_SAM"/>
    <property type="match status" value="1"/>
</dbReference>
<dbReference type="InterPro" id="IPR024177">
    <property type="entry name" value="Biotin_synthase"/>
</dbReference>
<dbReference type="SFLD" id="SFLDG01060">
    <property type="entry name" value="BATS_domain_containing"/>
    <property type="match status" value="1"/>
</dbReference>
<dbReference type="SUPFAM" id="SSF102114">
    <property type="entry name" value="Radical SAM enzymes"/>
    <property type="match status" value="1"/>
</dbReference>
<evidence type="ECO:0000256" key="5">
    <source>
        <dbReference type="ARBA" id="ARBA00022485"/>
    </source>
</evidence>
<evidence type="ECO:0000256" key="6">
    <source>
        <dbReference type="ARBA" id="ARBA00022679"/>
    </source>
</evidence>
<comment type="cofactor">
    <cofactor evidence="14">
        <name>[2Fe-2S] cluster</name>
        <dbReference type="ChEBI" id="CHEBI:190135"/>
    </cofactor>
    <text evidence="14">Binds 1 [2Fe-2S] cluster. The cluster is coordinated with 3 cysteines and 1 arginine.</text>
</comment>
<dbReference type="CDD" id="cd01335">
    <property type="entry name" value="Radical_SAM"/>
    <property type="match status" value="1"/>
</dbReference>
<feature type="binding site" evidence="14 15">
    <location>
        <position position="231"/>
    </location>
    <ligand>
        <name>[2Fe-2S] cluster</name>
        <dbReference type="ChEBI" id="CHEBI:190135"/>
    </ligand>
</feature>
<comment type="cofactor">
    <cofactor evidence="15">
        <name>[2Fe-2S] cluster</name>
        <dbReference type="ChEBI" id="CHEBI:190135"/>
    </cofactor>
    <text evidence="15">Binds 1 [2Fe-2S] cluster. The cluster is coordinated with 3 cysteines and 1 arginine.</text>
</comment>
<dbReference type="GO" id="GO:0005506">
    <property type="term" value="F:iron ion binding"/>
    <property type="evidence" value="ECO:0007669"/>
    <property type="project" value="UniProtKB-UniRule"/>
</dbReference>
<dbReference type="InterPro" id="IPR013785">
    <property type="entry name" value="Aldolase_TIM"/>
</dbReference>
<dbReference type="RefSeq" id="WP_237260115.1">
    <property type="nucleotide sequence ID" value="NZ_CP018477.1"/>
</dbReference>
<dbReference type="Gene3D" id="3.20.20.70">
    <property type="entry name" value="Aldolase class I"/>
    <property type="match status" value="1"/>
</dbReference>
<keyword evidence="6 14" id="KW-0808">Transferase</keyword>
<feature type="binding site" evidence="14 15">
    <location>
        <position position="139"/>
    </location>
    <ligand>
        <name>[2Fe-2S] cluster</name>
        <dbReference type="ChEBI" id="CHEBI:190135"/>
    </ligand>
</feature>
<dbReference type="PIRSF" id="PIRSF001619">
    <property type="entry name" value="Biotin_synth"/>
    <property type="match status" value="1"/>
</dbReference>
<keyword evidence="5 14" id="KW-0004">4Fe-4S</keyword>
<proteinExistence type="inferred from homology"/>
<dbReference type="UniPathway" id="UPA00078">
    <property type="reaction ID" value="UER00162"/>
</dbReference>
<protein>
    <recommendedName>
        <fullName evidence="4 14">Biotin synthase</fullName>
        <ecNumber evidence="4 14">2.8.1.6</ecNumber>
    </recommendedName>
</protein>
<feature type="domain" description="Radical SAM core" evidence="16">
    <location>
        <begin position="80"/>
        <end position="303"/>
    </location>
</feature>
<organism evidence="17 18">
    <name type="scientific">Thermogutta terrifontis</name>
    <dbReference type="NCBI Taxonomy" id="1331910"/>
    <lineage>
        <taxon>Bacteria</taxon>
        <taxon>Pseudomonadati</taxon>
        <taxon>Planctomycetota</taxon>
        <taxon>Planctomycetia</taxon>
        <taxon>Pirellulales</taxon>
        <taxon>Thermoguttaceae</taxon>
        <taxon>Thermogutta</taxon>
    </lineage>
</organism>
<dbReference type="SFLD" id="SFLDG01278">
    <property type="entry name" value="biotin_synthase_like"/>
    <property type="match status" value="1"/>
</dbReference>
<dbReference type="FunFam" id="3.20.20.70:FF:000026">
    <property type="entry name" value="Biotin synthase"/>
    <property type="match status" value="1"/>
</dbReference>
<reference evidence="17 18" key="1">
    <citation type="journal article" name="Front. Microbiol.">
        <title>Sugar Metabolism of the First Thermophilic Planctomycete Thermogutta terrifontis: Comparative Genomic and Transcriptomic Approaches.</title>
        <authorList>
            <person name="Elcheninov A.G."/>
            <person name="Menzel P."/>
            <person name="Gudbergsdottir S.R."/>
            <person name="Slesarev A.I."/>
            <person name="Kadnikov V.V."/>
            <person name="Krogh A."/>
            <person name="Bonch-Osmolovskaya E.A."/>
            <person name="Peng X."/>
            <person name="Kublanov I.V."/>
        </authorList>
    </citation>
    <scope>NUCLEOTIDE SEQUENCE [LARGE SCALE GENOMIC DNA]</scope>
    <source>
        <strain evidence="17 18">R1</strain>
    </source>
</reference>
<evidence type="ECO:0000256" key="2">
    <source>
        <dbReference type="ARBA" id="ARBA00010765"/>
    </source>
</evidence>
<feature type="binding site" evidence="14 15">
    <location>
        <position position="301"/>
    </location>
    <ligand>
        <name>[2Fe-2S] cluster</name>
        <dbReference type="ChEBI" id="CHEBI:190135"/>
    </ligand>
</feature>
<keyword evidence="18" id="KW-1185">Reference proteome</keyword>
<dbReference type="EMBL" id="CP018477">
    <property type="protein sequence ID" value="ASV75116.1"/>
    <property type="molecule type" value="Genomic_DNA"/>
</dbReference>
<comment type="catalytic activity">
    <reaction evidence="13 14">
        <text>(4R,5S)-dethiobiotin + (sulfur carrier)-SH + 2 reduced [2Fe-2S]-[ferredoxin] + 2 S-adenosyl-L-methionine = (sulfur carrier)-H + biotin + 2 5'-deoxyadenosine + 2 L-methionine + 2 oxidized [2Fe-2S]-[ferredoxin]</text>
        <dbReference type="Rhea" id="RHEA:22060"/>
        <dbReference type="Rhea" id="RHEA-COMP:10000"/>
        <dbReference type="Rhea" id="RHEA-COMP:10001"/>
        <dbReference type="Rhea" id="RHEA-COMP:14737"/>
        <dbReference type="Rhea" id="RHEA-COMP:14739"/>
        <dbReference type="ChEBI" id="CHEBI:17319"/>
        <dbReference type="ChEBI" id="CHEBI:29917"/>
        <dbReference type="ChEBI" id="CHEBI:33737"/>
        <dbReference type="ChEBI" id="CHEBI:33738"/>
        <dbReference type="ChEBI" id="CHEBI:57586"/>
        <dbReference type="ChEBI" id="CHEBI:57844"/>
        <dbReference type="ChEBI" id="CHEBI:59789"/>
        <dbReference type="ChEBI" id="CHEBI:64428"/>
        <dbReference type="ChEBI" id="CHEBI:149473"/>
        <dbReference type="EC" id="2.8.1.6"/>
    </reaction>
</comment>
<comment type="function">
    <text evidence="14">Catalyzes the conversion of dethiobiotin (DTB) to biotin by the insertion of a sulfur atom into dethiobiotin via a radical-based mechanism.</text>
</comment>
<evidence type="ECO:0000256" key="3">
    <source>
        <dbReference type="ARBA" id="ARBA00011738"/>
    </source>
</evidence>
<feature type="binding site" evidence="14 15">
    <location>
        <position position="95"/>
    </location>
    <ligand>
        <name>[4Fe-4S] cluster</name>
        <dbReference type="ChEBI" id="CHEBI:49883"/>
        <note>4Fe-4S-S-AdoMet</note>
    </ligand>
</feature>
<dbReference type="HAMAP" id="MF_01694">
    <property type="entry name" value="BioB"/>
    <property type="match status" value="1"/>
</dbReference>
<dbReference type="PANTHER" id="PTHR22976:SF2">
    <property type="entry name" value="BIOTIN SYNTHASE, MITOCHONDRIAL"/>
    <property type="match status" value="1"/>
</dbReference>
<comment type="cofactor">
    <cofactor evidence="14 15">
        <name>[4Fe-4S] cluster</name>
        <dbReference type="ChEBI" id="CHEBI:49883"/>
    </cofactor>
    <text evidence="14 15">Binds 1 [4Fe-4S] cluster. The cluster is coordinated with 3 cysteines and an exchangeable S-adenosyl-L-methionine.</text>
</comment>
<evidence type="ECO:0000256" key="1">
    <source>
        <dbReference type="ARBA" id="ARBA00004942"/>
    </source>
</evidence>
<keyword evidence="8 14" id="KW-0001">2Fe-2S</keyword>
<evidence type="ECO:0000256" key="11">
    <source>
        <dbReference type="ARBA" id="ARBA00023004"/>
    </source>
</evidence>
<dbReference type="InterPro" id="IPR058240">
    <property type="entry name" value="rSAM_sf"/>
</dbReference>
<comment type="pathway">
    <text evidence="1 14">Cofactor biosynthesis; biotin biosynthesis; biotin from 7,8-diaminononanoate: step 2/2.</text>
</comment>
<evidence type="ECO:0000256" key="10">
    <source>
        <dbReference type="ARBA" id="ARBA00022756"/>
    </source>
</evidence>
<dbReference type="PROSITE" id="PS51918">
    <property type="entry name" value="RADICAL_SAM"/>
    <property type="match status" value="1"/>
</dbReference>
<dbReference type="EC" id="2.8.1.6" evidence="4 14"/>
<dbReference type="GO" id="GO:0051537">
    <property type="term" value="F:2 iron, 2 sulfur cluster binding"/>
    <property type="evidence" value="ECO:0007669"/>
    <property type="project" value="UniProtKB-KW"/>
</dbReference>
<evidence type="ECO:0000313" key="17">
    <source>
        <dbReference type="EMBL" id="ASV75116.1"/>
    </source>
</evidence>
<dbReference type="AlphaFoldDB" id="A0A286RGP9"/>